<sequence length="186" mass="21585">MVLLNSLRQQVTLRASRPSVCTQCLYNPKSQRRRLHRVPQLTHDETFAQQGVGKMLEPKSYMIAWRDYQGYLVDRLNRLTADTKDFTRPTKDIALEYSRSPTHASLFNHASMAWNNHSFFSTLSPPPSPISPPPNVQALHLLLQHRVLPRHLPRNSKCHVRPRFRLARKTRQLQFQYPPTPLSSPS</sequence>
<evidence type="ECO:0000313" key="1">
    <source>
        <dbReference type="EMBL" id="KAL2051107.1"/>
    </source>
</evidence>
<dbReference type="Proteomes" id="UP001590951">
    <property type="component" value="Unassembled WGS sequence"/>
</dbReference>
<dbReference type="PANTHER" id="PTHR43595">
    <property type="entry name" value="37S RIBOSOMAL PROTEIN S26, MITOCHONDRIAL"/>
    <property type="match status" value="1"/>
</dbReference>
<dbReference type="PANTHER" id="PTHR43595:SF2">
    <property type="entry name" value="SMALL RIBOSOMAL SUBUNIT PROTEIN MS42"/>
    <property type="match status" value="1"/>
</dbReference>
<comment type="caution">
    <text evidence="1">The sequence shown here is derived from an EMBL/GenBank/DDBJ whole genome shotgun (WGS) entry which is preliminary data.</text>
</comment>
<dbReference type="InterPro" id="IPR036324">
    <property type="entry name" value="Mn/Fe_SOD_N_sf"/>
</dbReference>
<keyword evidence="2" id="KW-1185">Reference proteome</keyword>
<protein>
    <submittedName>
        <fullName evidence="1">Uncharacterized protein</fullName>
    </submittedName>
</protein>
<dbReference type="SUPFAM" id="SSF46609">
    <property type="entry name" value="Fe,Mn superoxide dismutase (SOD), N-terminal domain"/>
    <property type="match status" value="1"/>
</dbReference>
<dbReference type="EMBL" id="JBHFEH010000039">
    <property type="protein sequence ID" value="KAL2051107.1"/>
    <property type="molecule type" value="Genomic_DNA"/>
</dbReference>
<proteinExistence type="predicted"/>
<evidence type="ECO:0000313" key="2">
    <source>
        <dbReference type="Proteomes" id="UP001590951"/>
    </source>
</evidence>
<organism evidence="1 2">
    <name type="scientific">Lepraria finkii</name>
    <dbReference type="NCBI Taxonomy" id="1340010"/>
    <lineage>
        <taxon>Eukaryota</taxon>
        <taxon>Fungi</taxon>
        <taxon>Dikarya</taxon>
        <taxon>Ascomycota</taxon>
        <taxon>Pezizomycotina</taxon>
        <taxon>Lecanoromycetes</taxon>
        <taxon>OSLEUM clade</taxon>
        <taxon>Lecanoromycetidae</taxon>
        <taxon>Lecanorales</taxon>
        <taxon>Lecanorineae</taxon>
        <taxon>Stereocaulaceae</taxon>
        <taxon>Lepraria</taxon>
    </lineage>
</organism>
<gene>
    <name evidence="1" type="ORF">ABVK25_008701</name>
</gene>
<name>A0ABR4B1L5_9LECA</name>
<reference evidence="1 2" key="1">
    <citation type="submission" date="2024-09" db="EMBL/GenBank/DDBJ databases">
        <title>Rethinking Asexuality: The Enigmatic Case of Functional Sexual Genes in Lepraria (Stereocaulaceae).</title>
        <authorList>
            <person name="Doellman M."/>
            <person name="Sun Y."/>
            <person name="Barcenas-Pena A."/>
            <person name="Lumbsch H.T."/>
            <person name="Grewe F."/>
        </authorList>
    </citation>
    <scope>NUCLEOTIDE SEQUENCE [LARGE SCALE GENOMIC DNA]</scope>
    <source>
        <strain evidence="1 2">Grewe 0041</strain>
    </source>
</reference>
<accession>A0ABR4B1L5</accession>